<evidence type="ECO:0000259" key="10">
    <source>
        <dbReference type="PROSITE" id="PS50071"/>
    </source>
</evidence>
<evidence type="ECO:0000256" key="5">
    <source>
        <dbReference type="ARBA" id="ARBA00023242"/>
    </source>
</evidence>
<evidence type="ECO:0000313" key="12">
    <source>
        <dbReference type="Proteomes" id="UP001187343"/>
    </source>
</evidence>
<dbReference type="FunFam" id="1.10.10.60:FF:000315">
    <property type="entry name" value="NK1 homeobox 2"/>
    <property type="match status" value="1"/>
</dbReference>
<feature type="compositionally biased region" description="Basic residues" evidence="9">
    <location>
        <begin position="128"/>
        <end position="140"/>
    </location>
</feature>
<evidence type="ECO:0000256" key="2">
    <source>
        <dbReference type="ARBA" id="ARBA00022473"/>
    </source>
</evidence>
<proteinExistence type="inferred from homology"/>
<dbReference type="Proteomes" id="UP001187343">
    <property type="component" value="Unassembled WGS sequence"/>
</dbReference>
<keyword evidence="3 7" id="KW-0238">DNA-binding</keyword>
<evidence type="ECO:0000256" key="6">
    <source>
        <dbReference type="ARBA" id="ARBA00061009"/>
    </source>
</evidence>
<evidence type="ECO:0000256" key="4">
    <source>
        <dbReference type="ARBA" id="ARBA00023155"/>
    </source>
</evidence>
<keyword evidence="4 7" id="KW-0371">Homeobox</keyword>
<dbReference type="AlphaFoldDB" id="A0AA88PXR5"/>
<name>A0AA88PXR5_9TELE</name>
<dbReference type="Gene3D" id="1.10.10.60">
    <property type="entry name" value="Homeodomain-like"/>
    <property type="match status" value="1"/>
</dbReference>
<feature type="DNA-binding region" description="Homeobox" evidence="7">
    <location>
        <begin position="140"/>
        <end position="199"/>
    </location>
</feature>
<dbReference type="PANTHER" id="PTHR24340:SF17">
    <property type="entry name" value="NK1 TRANSCRIPTION FACTOR-RELATED PROTEIN 2"/>
    <property type="match status" value="1"/>
</dbReference>
<dbReference type="CDD" id="cd00086">
    <property type="entry name" value="homeodomain"/>
    <property type="match status" value="1"/>
</dbReference>
<dbReference type="PROSITE" id="PS50071">
    <property type="entry name" value="HOMEOBOX_2"/>
    <property type="match status" value="1"/>
</dbReference>
<comment type="similarity">
    <text evidence="6">Belongs to the NK-1 homeobox family.</text>
</comment>
<evidence type="ECO:0000256" key="1">
    <source>
        <dbReference type="ARBA" id="ARBA00004123"/>
    </source>
</evidence>
<gene>
    <name evidence="11" type="ORF">Q8A67_011504</name>
</gene>
<dbReference type="SMART" id="SM00389">
    <property type="entry name" value="HOX"/>
    <property type="match status" value="1"/>
</dbReference>
<organism evidence="11 12">
    <name type="scientific">Cirrhinus molitorella</name>
    <name type="common">mud carp</name>
    <dbReference type="NCBI Taxonomy" id="172907"/>
    <lineage>
        <taxon>Eukaryota</taxon>
        <taxon>Metazoa</taxon>
        <taxon>Chordata</taxon>
        <taxon>Craniata</taxon>
        <taxon>Vertebrata</taxon>
        <taxon>Euteleostomi</taxon>
        <taxon>Actinopterygii</taxon>
        <taxon>Neopterygii</taxon>
        <taxon>Teleostei</taxon>
        <taxon>Ostariophysi</taxon>
        <taxon>Cypriniformes</taxon>
        <taxon>Cyprinidae</taxon>
        <taxon>Labeoninae</taxon>
        <taxon>Labeonini</taxon>
        <taxon>Cirrhinus</taxon>
    </lineage>
</organism>
<dbReference type="PANTHER" id="PTHR24340">
    <property type="entry name" value="HOMEOBOX PROTEIN NKX"/>
    <property type="match status" value="1"/>
</dbReference>
<comment type="subcellular location">
    <subcellularLocation>
        <location evidence="1 7 8">Nucleus</location>
    </subcellularLocation>
</comment>
<dbReference type="Pfam" id="PF00046">
    <property type="entry name" value="Homeodomain"/>
    <property type="match status" value="1"/>
</dbReference>
<dbReference type="EMBL" id="JAUYZG010000010">
    <property type="protein sequence ID" value="KAK2897016.1"/>
    <property type="molecule type" value="Genomic_DNA"/>
</dbReference>
<feature type="region of interest" description="Disordered" evidence="9">
    <location>
        <begin position="102"/>
        <end position="140"/>
    </location>
</feature>
<dbReference type="GO" id="GO:0005634">
    <property type="term" value="C:nucleus"/>
    <property type="evidence" value="ECO:0007669"/>
    <property type="project" value="UniProtKB-SubCell"/>
</dbReference>
<dbReference type="SUPFAM" id="SSF46689">
    <property type="entry name" value="Homeodomain-like"/>
    <property type="match status" value="1"/>
</dbReference>
<sequence>MVEQRLLTRVVSLTEPKLTYNSLQAITYEESLSYVISASNSKALNKSPSHFPHLLHVSICQTRSPVPDAASKPSLRLLLNRLHPPDPDVDLDSSASLRNLTSGFSPCEEPDEAGEERVAAAPDDLSRQRRRRSDHSCAKPRRARTAFTYEQLVALENKFRATRYLSVCERLNLALSLSLTETQVKIWFQNRRTKWKKQNPGAESSLQPGTNISPTCGSTSAIHPTFGTGNVIFHSGPVHLASSETWTRVCLLRVPARKRVPLRSHRAQPHHVRFQSI</sequence>
<dbReference type="PRINTS" id="PR00024">
    <property type="entry name" value="HOMEOBOX"/>
</dbReference>
<evidence type="ECO:0000256" key="9">
    <source>
        <dbReference type="SAM" id="MobiDB-lite"/>
    </source>
</evidence>
<dbReference type="GO" id="GO:0030154">
    <property type="term" value="P:cell differentiation"/>
    <property type="evidence" value="ECO:0007669"/>
    <property type="project" value="TreeGrafter"/>
</dbReference>
<dbReference type="GO" id="GO:0000978">
    <property type="term" value="F:RNA polymerase II cis-regulatory region sequence-specific DNA binding"/>
    <property type="evidence" value="ECO:0007669"/>
    <property type="project" value="TreeGrafter"/>
</dbReference>
<feature type="domain" description="Homeobox" evidence="10">
    <location>
        <begin position="138"/>
        <end position="198"/>
    </location>
</feature>
<comment type="caution">
    <text evidence="11">The sequence shown here is derived from an EMBL/GenBank/DDBJ whole genome shotgun (WGS) entry which is preliminary data.</text>
</comment>
<keyword evidence="12" id="KW-1185">Reference proteome</keyword>
<dbReference type="InterPro" id="IPR009057">
    <property type="entry name" value="Homeodomain-like_sf"/>
</dbReference>
<keyword evidence="2" id="KW-0217">Developmental protein</keyword>
<evidence type="ECO:0000256" key="7">
    <source>
        <dbReference type="PROSITE-ProRule" id="PRU00108"/>
    </source>
</evidence>
<evidence type="ECO:0000256" key="3">
    <source>
        <dbReference type="ARBA" id="ARBA00023125"/>
    </source>
</evidence>
<reference evidence="11" key="1">
    <citation type="submission" date="2023-08" db="EMBL/GenBank/DDBJ databases">
        <title>Chromosome-level Genome Assembly of mud carp (Cirrhinus molitorella).</title>
        <authorList>
            <person name="Liu H."/>
        </authorList>
    </citation>
    <scope>NUCLEOTIDE SEQUENCE</scope>
    <source>
        <strain evidence="11">Prfri</strain>
        <tissue evidence="11">Muscle</tissue>
    </source>
</reference>
<protein>
    <recommendedName>
        <fullName evidence="10">Homeobox domain-containing protein</fullName>
    </recommendedName>
</protein>
<dbReference type="InterPro" id="IPR020479">
    <property type="entry name" value="HD_metazoa"/>
</dbReference>
<dbReference type="InterPro" id="IPR050394">
    <property type="entry name" value="Homeobox_NK-like"/>
</dbReference>
<evidence type="ECO:0000256" key="8">
    <source>
        <dbReference type="RuleBase" id="RU000682"/>
    </source>
</evidence>
<dbReference type="InterPro" id="IPR001356">
    <property type="entry name" value="HD"/>
</dbReference>
<evidence type="ECO:0000313" key="11">
    <source>
        <dbReference type="EMBL" id="KAK2897016.1"/>
    </source>
</evidence>
<keyword evidence="5 7" id="KW-0539">Nucleus</keyword>
<dbReference type="InterPro" id="IPR017970">
    <property type="entry name" value="Homeobox_CS"/>
</dbReference>
<accession>A0AA88PXR5</accession>
<dbReference type="PROSITE" id="PS00027">
    <property type="entry name" value="HOMEOBOX_1"/>
    <property type="match status" value="1"/>
</dbReference>
<dbReference type="GO" id="GO:0000981">
    <property type="term" value="F:DNA-binding transcription factor activity, RNA polymerase II-specific"/>
    <property type="evidence" value="ECO:0007669"/>
    <property type="project" value="InterPro"/>
</dbReference>